<evidence type="ECO:0000259" key="2">
    <source>
        <dbReference type="PROSITE" id="PS50209"/>
    </source>
</evidence>
<feature type="domain" description="CARD" evidence="2">
    <location>
        <begin position="3"/>
        <end position="93"/>
    </location>
</feature>
<evidence type="ECO:0000313" key="4">
    <source>
        <dbReference type="Proteomes" id="UP001217089"/>
    </source>
</evidence>
<dbReference type="EMBL" id="JARBDR010000918">
    <property type="protein sequence ID" value="KAJ8301498.1"/>
    <property type="molecule type" value="Genomic_DNA"/>
</dbReference>
<dbReference type="PROSITE" id="PS50209">
    <property type="entry name" value="CARD"/>
    <property type="match status" value="1"/>
</dbReference>
<evidence type="ECO:0000259" key="1">
    <source>
        <dbReference type="PROSITE" id="PS50017"/>
    </source>
</evidence>
<evidence type="ECO:0000313" key="3">
    <source>
        <dbReference type="EMBL" id="KAJ8301498.1"/>
    </source>
</evidence>
<name>A0ABQ9EE11_TEGGR</name>
<dbReference type="Pfam" id="PF00619">
    <property type="entry name" value="CARD"/>
    <property type="match status" value="1"/>
</dbReference>
<dbReference type="Proteomes" id="UP001217089">
    <property type="component" value="Unassembled WGS sequence"/>
</dbReference>
<dbReference type="CDD" id="cd01671">
    <property type="entry name" value="CARD"/>
    <property type="match status" value="1"/>
</dbReference>
<proteinExistence type="predicted"/>
<protein>
    <recommendedName>
        <fullName evidence="5">Death domain-containing protein</fullName>
    </recommendedName>
</protein>
<organism evidence="3 4">
    <name type="scientific">Tegillarca granosa</name>
    <name type="common">Malaysian cockle</name>
    <name type="synonym">Anadara granosa</name>
    <dbReference type="NCBI Taxonomy" id="220873"/>
    <lineage>
        <taxon>Eukaryota</taxon>
        <taxon>Metazoa</taxon>
        <taxon>Spiralia</taxon>
        <taxon>Lophotrochozoa</taxon>
        <taxon>Mollusca</taxon>
        <taxon>Bivalvia</taxon>
        <taxon>Autobranchia</taxon>
        <taxon>Pteriomorphia</taxon>
        <taxon>Arcoida</taxon>
        <taxon>Arcoidea</taxon>
        <taxon>Arcidae</taxon>
        <taxon>Tegillarca</taxon>
    </lineage>
</organism>
<gene>
    <name evidence="3" type="ORF">KUTeg_020485</name>
</gene>
<dbReference type="SUPFAM" id="SSF47986">
    <property type="entry name" value="DEATH domain"/>
    <property type="match status" value="2"/>
</dbReference>
<dbReference type="InterPro" id="IPR011029">
    <property type="entry name" value="DEATH-like_dom_sf"/>
</dbReference>
<keyword evidence="4" id="KW-1185">Reference proteome</keyword>
<feature type="domain" description="Death" evidence="1">
    <location>
        <begin position="142"/>
        <end position="195"/>
    </location>
</feature>
<comment type="caution">
    <text evidence="3">The sequence shown here is derived from an EMBL/GenBank/DDBJ whole genome shotgun (WGS) entry which is preliminary data.</text>
</comment>
<evidence type="ECO:0008006" key="5">
    <source>
        <dbReference type="Google" id="ProtNLM"/>
    </source>
</evidence>
<sequence length="217" mass="24844">MAEVQKLTKQVKKNYKWIVKDTNLVELLDGMFQEDIFNDNDRELVKREPTTDDQNRKFLDILFKKNKQNALIVFLDELKDAKREDVVTRITETQVEDKEIEQGASGNSWQVTSYGVTPNPKLDDKFMLKVANSFSPSSLDIVATSLGLSKADVDHARMANQYSPITQSHNILVKWRNKNSLHSNVLDRLLKGLEEAYDSGADIDQDKLLKCVNDLKQ</sequence>
<dbReference type="Pfam" id="PF00531">
    <property type="entry name" value="Death"/>
    <property type="match status" value="1"/>
</dbReference>
<accession>A0ABQ9EE11</accession>
<dbReference type="Gene3D" id="1.10.533.10">
    <property type="entry name" value="Death Domain, Fas"/>
    <property type="match status" value="2"/>
</dbReference>
<dbReference type="PROSITE" id="PS50017">
    <property type="entry name" value="DEATH_DOMAIN"/>
    <property type="match status" value="1"/>
</dbReference>
<dbReference type="InterPro" id="IPR001315">
    <property type="entry name" value="CARD"/>
</dbReference>
<dbReference type="InterPro" id="IPR000488">
    <property type="entry name" value="Death_dom"/>
</dbReference>
<reference evidence="3 4" key="1">
    <citation type="submission" date="2022-12" db="EMBL/GenBank/DDBJ databases">
        <title>Chromosome-level genome of Tegillarca granosa.</title>
        <authorList>
            <person name="Kim J."/>
        </authorList>
    </citation>
    <scope>NUCLEOTIDE SEQUENCE [LARGE SCALE GENOMIC DNA]</scope>
    <source>
        <strain evidence="3">Teg-2019</strain>
        <tissue evidence="3">Adductor muscle</tissue>
    </source>
</reference>